<keyword evidence="2 4" id="KW-0863">Zinc-finger</keyword>
<protein>
    <recommendedName>
        <fullName evidence="6">MYND-type domain-containing protein</fullName>
    </recommendedName>
</protein>
<evidence type="ECO:0000256" key="3">
    <source>
        <dbReference type="ARBA" id="ARBA00022833"/>
    </source>
</evidence>
<dbReference type="PROSITE" id="PS01360">
    <property type="entry name" value="ZF_MYND_1"/>
    <property type="match status" value="1"/>
</dbReference>
<dbReference type="Proteomes" id="UP001456524">
    <property type="component" value="Unassembled WGS sequence"/>
</dbReference>
<sequence>MTTPSETNPSIDDATAIPTAPIPFNFILPVPASAPARVITHVHPVPTVLLVASPPPALTDLFVDTISAALEQWHDEALGEAPGECEVCGKAKEEVLMTPVSFLGESEGAEKKDSADEDKASTAIGAAQENEEQIDGEVGVPEADSDSTQAQQQQQQQSPQKRVDVLITPICAQQSCAALARAKLRRVVEGHSQASSEPSQQQNSFDPQALDDLAEAAQSFRRLPGPEDVRCKVCGSARDTKKCAGCGRIRYCGKECQRLDWRAGHKRVCGVSVVSGEGGE</sequence>
<evidence type="ECO:0000256" key="2">
    <source>
        <dbReference type="ARBA" id="ARBA00022771"/>
    </source>
</evidence>
<evidence type="ECO:0000256" key="5">
    <source>
        <dbReference type="SAM" id="MobiDB-lite"/>
    </source>
</evidence>
<comment type="caution">
    <text evidence="7">The sequence shown here is derived from an EMBL/GenBank/DDBJ whole genome shotgun (WGS) entry which is preliminary data.</text>
</comment>
<gene>
    <name evidence="7" type="ORF">IWX90DRAFT_218235</name>
</gene>
<evidence type="ECO:0000256" key="4">
    <source>
        <dbReference type="PROSITE-ProRule" id="PRU00134"/>
    </source>
</evidence>
<keyword evidence="1" id="KW-0479">Metal-binding</keyword>
<accession>A0ABR1XTJ4</accession>
<feature type="region of interest" description="Disordered" evidence="5">
    <location>
        <begin position="103"/>
        <end position="160"/>
    </location>
</feature>
<reference evidence="7 8" key="1">
    <citation type="journal article" date="2022" name="G3 (Bethesda)">
        <title>Enemy or ally: a genomic approach to elucidate the lifestyle of Phyllosticta citrichinaensis.</title>
        <authorList>
            <person name="Buijs V.A."/>
            <person name="Groenewald J.Z."/>
            <person name="Haridas S."/>
            <person name="LaButti K.M."/>
            <person name="Lipzen A."/>
            <person name="Martin F.M."/>
            <person name="Barry K."/>
            <person name="Grigoriev I.V."/>
            <person name="Crous P.W."/>
            <person name="Seidl M.F."/>
        </authorList>
    </citation>
    <scope>NUCLEOTIDE SEQUENCE [LARGE SCALE GENOMIC DNA]</scope>
    <source>
        <strain evidence="7 8">CBS 129764</strain>
    </source>
</reference>
<dbReference type="PROSITE" id="PS50865">
    <property type="entry name" value="ZF_MYND_2"/>
    <property type="match status" value="1"/>
</dbReference>
<evidence type="ECO:0000313" key="7">
    <source>
        <dbReference type="EMBL" id="KAK8166624.1"/>
    </source>
</evidence>
<dbReference type="Gene3D" id="6.10.140.2220">
    <property type="match status" value="1"/>
</dbReference>
<proteinExistence type="predicted"/>
<name>A0ABR1XTJ4_9PEZI</name>
<feature type="compositionally biased region" description="Basic and acidic residues" evidence="5">
    <location>
        <begin position="108"/>
        <end position="120"/>
    </location>
</feature>
<dbReference type="SUPFAM" id="SSF144232">
    <property type="entry name" value="HIT/MYND zinc finger-like"/>
    <property type="match status" value="1"/>
</dbReference>
<dbReference type="Pfam" id="PF01753">
    <property type="entry name" value="zf-MYND"/>
    <property type="match status" value="1"/>
</dbReference>
<evidence type="ECO:0000313" key="8">
    <source>
        <dbReference type="Proteomes" id="UP001456524"/>
    </source>
</evidence>
<keyword evidence="3" id="KW-0862">Zinc</keyword>
<organism evidence="7 8">
    <name type="scientific">Phyllosticta citrichinensis</name>
    <dbReference type="NCBI Taxonomy" id="1130410"/>
    <lineage>
        <taxon>Eukaryota</taxon>
        <taxon>Fungi</taxon>
        <taxon>Dikarya</taxon>
        <taxon>Ascomycota</taxon>
        <taxon>Pezizomycotina</taxon>
        <taxon>Dothideomycetes</taxon>
        <taxon>Dothideomycetes incertae sedis</taxon>
        <taxon>Botryosphaeriales</taxon>
        <taxon>Phyllostictaceae</taxon>
        <taxon>Phyllosticta</taxon>
    </lineage>
</organism>
<dbReference type="InterPro" id="IPR002893">
    <property type="entry name" value="Znf_MYND"/>
</dbReference>
<dbReference type="EMBL" id="JBBWUH010000005">
    <property type="protein sequence ID" value="KAK8166624.1"/>
    <property type="molecule type" value="Genomic_DNA"/>
</dbReference>
<keyword evidence="8" id="KW-1185">Reference proteome</keyword>
<feature type="domain" description="MYND-type" evidence="6">
    <location>
        <begin position="231"/>
        <end position="269"/>
    </location>
</feature>
<evidence type="ECO:0000256" key="1">
    <source>
        <dbReference type="ARBA" id="ARBA00022723"/>
    </source>
</evidence>
<feature type="compositionally biased region" description="Low complexity" evidence="5">
    <location>
        <begin position="149"/>
        <end position="160"/>
    </location>
</feature>
<evidence type="ECO:0000259" key="6">
    <source>
        <dbReference type="PROSITE" id="PS50865"/>
    </source>
</evidence>